<dbReference type="SUPFAM" id="SSF47095">
    <property type="entry name" value="HMG-box"/>
    <property type="match status" value="1"/>
</dbReference>
<feature type="compositionally biased region" description="Basic residues" evidence="1">
    <location>
        <begin position="49"/>
        <end position="62"/>
    </location>
</feature>
<dbReference type="Pfam" id="PF04690">
    <property type="entry name" value="YABBY"/>
    <property type="match status" value="1"/>
</dbReference>
<proteinExistence type="predicted"/>
<gene>
    <name evidence="3" type="ORF">VKT23_005529</name>
</gene>
<dbReference type="InterPro" id="IPR056775">
    <property type="entry name" value="YABBY_C"/>
</dbReference>
<evidence type="ECO:0000259" key="2">
    <source>
        <dbReference type="Pfam" id="PF04690"/>
    </source>
</evidence>
<protein>
    <recommendedName>
        <fullName evidence="2">YABBY protein C-terminal domain-containing protein</fullName>
    </recommendedName>
</protein>
<dbReference type="EMBL" id="JBANRG010000006">
    <property type="protein sequence ID" value="KAK7465554.1"/>
    <property type="molecule type" value="Genomic_DNA"/>
</dbReference>
<feature type="region of interest" description="Disordered" evidence="1">
    <location>
        <begin position="38"/>
        <end position="107"/>
    </location>
</feature>
<feature type="compositionally biased region" description="Basic and acidic residues" evidence="1">
    <location>
        <begin position="74"/>
        <end position="90"/>
    </location>
</feature>
<evidence type="ECO:0000313" key="4">
    <source>
        <dbReference type="Proteomes" id="UP001498398"/>
    </source>
</evidence>
<comment type="caution">
    <text evidence="3">The sequence shown here is derived from an EMBL/GenBank/DDBJ whole genome shotgun (WGS) entry which is preliminary data.</text>
</comment>
<name>A0ABR1JV44_9AGAR</name>
<evidence type="ECO:0000313" key="3">
    <source>
        <dbReference type="EMBL" id="KAK7465554.1"/>
    </source>
</evidence>
<accession>A0ABR1JV44</accession>
<dbReference type="CDD" id="cd00084">
    <property type="entry name" value="HMG-box_SF"/>
    <property type="match status" value="1"/>
</dbReference>
<dbReference type="Gene3D" id="1.10.30.10">
    <property type="entry name" value="High mobility group box domain"/>
    <property type="match status" value="1"/>
</dbReference>
<organism evidence="3 4">
    <name type="scientific">Marasmiellus scandens</name>
    <dbReference type="NCBI Taxonomy" id="2682957"/>
    <lineage>
        <taxon>Eukaryota</taxon>
        <taxon>Fungi</taxon>
        <taxon>Dikarya</taxon>
        <taxon>Basidiomycota</taxon>
        <taxon>Agaricomycotina</taxon>
        <taxon>Agaricomycetes</taxon>
        <taxon>Agaricomycetidae</taxon>
        <taxon>Agaricales</taxon>
        <taxon>Marasmiineae</taxon>
        <taxon>Omphalotaceae</taxon>
        <taxon>Marasmiellus</taxon>
    </lineage>
</organism>
<feature type="domain" description="YABBY protein C-terminal" evidence="2">
    <location>
        <begin position="58"/>
        <end position="103"/>
    </location>
</feature>
<dbReference type="Proteomes" id="UP001498398">
    <property type="component" value="Unassembled WGS sequence"/>
</dbReference>
<reference evidence="3 4" key="1">
    <citation type="submission" date="2024-01" db="EMBL/GenBank/DDBJ databases">
        <title>A draft genome for the cacao thread blight pathogen Marasmiellus scandens.</title>
        <authorList>
            <person name="Baruah I.K."/>
            <person name="Leung J."/>
            <person name="Bukari Y."/>
            <person name="Amoako-Attah I."/>
            <person name="Meinhardt L.W."/>
            <person name="Bailey B.A."/>
            <person name="Cohen S.P."/>
        </authorList>
    </citation>
    <scope>NUCLEOTIDE SEQUENCE [LARGE SCALE GENOMIC DNA]</scope>
    <source>
        <strain evidence="3 4">GH-19</strain>
    </source>
</reference>
<sequence length="107" mass="11711">MQGHFIGSDVCVSVSPLSTVPLPQPLNLTNACRSMAGTKSAAVKEKPAKKSKSTGGGKRKKLTPFNKFMQSEMARLKEEEPDMPHQDRFKVATGNWKKAPENPNRTA</sequence>
<keyword evidence="4" id="KW-1185">Reference proteome</keyword>
<dbReference type="InterPro" id="IPR036910">
    <property type="entry name" value="HMG_box_dom_sf"/>
</dbReference>
<evidence type="ECO:0000256" key="1">
    <source>
        <dbReference type="SAM" id="MobiDB-lite"/>
    </source>
</evidence>